<dbReference type="Gene3D" id="3.10.450.50">
    <property type="match status" value="1"/>
</dbReference>
<evidence type="ECO:0000313" key="1">
    <source>
        <dbReference type="EMBL" id="MCG7504440.1"/>
    </source>
</evidence>
<protein>
    <submittedName>
        <fullName evidence="1">Nuclear transport factor 2 family protein</fullName>
    </submittedName>
</protein>
<dbReference type="RefSeq" id="WP_239362608.1">
    <property type="nucleotide sequence ID" value="NZ_JAKREW010000003.1"/>
</dbReference>
<gene>
    <name evidence="1" type="ORF">L4923_05340</name>
</gene>
<dbReference type="SUPFAM" id="SSF54427">
    <property type="entry name" value="NTF2-like"/>
    <property type="match status" value="1"/>
</dbReference>
<comment type="caution">
    <text evidence="1">The sequence shown here is derived from an EMBL/GenBank/DDBJ whole genome shotgun (WGS) entry which is preliminary data.</text>
</comment>
<sequence length="124" mass="13570">MPSNPTDLIDRYCAIWNEPDDARRATLLHAVWAKDASYTDPRADTVGAEELLAHIVRVRAGRPGARIVRTTAVDVHHGIARFGWRVVEADGTEMPEGLDIAILSPDGSRIESIIGFFGPLQPLS</sequence>
<accession>A0ABS9QAK2</accession>
<dbReference type="EMBL" id="JAKREW010000003">
    <property type="protein sequence ID" value="MCG7504440.1"/>
    <property type="molecule type" value="Genomic_DNA"/>
</dbReference>
<dbReference type="Proteomes" id="UP001201701">
    <property type="component" value="Unassembled WGS sequence"/>
</dbReference>
<dbReference type="CDD" id="cd00531">
    <property type="entry name" value="NTF2_like"/>
    <property type="match status" value="1"/>
</dbReference>
<organism evidence="1 2">
    <name type="scientific">Mesorhizobium retamae</name>
    <dbReference type="NCBI Taxonomy" id="2912854"/>
    <lineage>
        <taxon>Bacteria</taxon>
        <taxon>Pseudomonadati</taxon>
        <taxon>Pseudomonadota</taxon>
        <taxon>Alphaproteobacteria</taxon>
        <taxon>Hyphomicrobiales</taxon>
        <taxon>Phyllobacteriaceae</taxon>
        <taxon>Mesorhizobium</taxon>
    </lineage>
</organism>
<dbReference type="InterPro" id="IPR032710">
    <property type="entry name" value="NTF2-like_dom_sf"/>
</dbReference>
<evidence type="ECO:0000313" key="2">
    <source>
        <dbReference type="Proteomes" id="UP001201701"/>
    </source>
</evidence>
<proteinExistence type="predicted"/>
<keyword evidence="2" id="KW-1185">Reference proteome</keyword>
<name>A0ABS9QAK2_9HYPH</name>
<reference evidence="1 2" key="1">
    <citation type="submission" date="2022-02" db="EMBL/GenBank/DDBJ databases">
        <title>Draft genome sequence of Mezorhizobium retamae strain IRAMC:0171 isolated from Retama raetam nodules.</title>
        <authorList>
            <person name="Bengaied R."/>
            <person name="Sbissi I."/>
            <person name="Huber K."/>
            <person name="Ghodbane F."/>
            <person name="Nouioui I."/>
            <person name="Tarhouni M."/>
            <person name="Gtari M."/>
        </authorList>
    </citation>
    <scope>NUCLEOTIDE SEQUENCE [LARGE SCALE GENOMIC DNA]</scope>
    <source>
        <strain evidence="1 2">IRAMC:0171</strain>
    </source>
</reference>